<feature type="domain" description="Nicotinate/nicotinamide phosphoribosyltransferase" evidence="10">
    <location>
        <begin position="164"/>
        <end position="436"/>
    </location>
</feature>
<dbReference type="PIRSF" id="PIRSF005943">
    <property type="entry name" value="NMPRT"/>
    <property type="match status" value="1"/>
</dbReference>
<evidence type="ECO:0000256" key="1">
    <source>
        <dbReference type="ARBA" id="ARBA00010897"/>
    </source>
</evidence>
<keyword evidence="3" id="KW-0328">Glycosyltransferase</keyword>
<dbReference type="NCBIfam" id="NF006629">
    <property type="entry name" value="PRK09198.1"/>
    <property type="match status" value="1"/>
</dbReference>
<dbReference type="PANTHER" id="PTHR43816">
    <property type="entry name" value="NICOTINAMIDE PHOSPHORIBOSYLTRANSFERASE"/>
    <property type="match status" value="1"/>
</dbReference>
<dbReference type="InterPro" id="IPR013785">
    <property type="entry name" value="Aldolase_TIM"/>
</dbReference>
<dbReference type="GO" id="GO:0047280">
    <property type="term" value="F:nicotinamide phosphoribosyltransferase activity"/>
    <property type="evidence" value="ECO:0007669"/>
    <property type="project" value="UniProtKB-EC"/>
</dbReference>
<sequence>MVWLQVTHHKQYPPNTTHVYSYFESRGGKFPTTVFFGLQYILKRWLVGPVVTKEMVAEAKDVYKKHFGKEYFNEDGWNYIVEHHKGYLPLRVRAVPEGMVVPTKNVLFTVENTDPKCYWLTNFFETLLVQVWYPMTVATNSRYQKEIIAKYLNETADSMVGLPFKLHDFGFRGASSVESAGIGDCAHLVNFVGTDTIAGLMVARNYYNCDMAGFSIPAAEHSTITTWGKDGEIEAFRNMLTQFPTGLVACVSDSYDIWNACEKVWGGELKDLVVQRGATGSTLVVRPDSGDPPEVVVKVLEILGNKFGTTMNGKGYKMLPDYLRVIQGDGISYETLGDILINMKKHKWSADNLTFGSGGALLQKLNRDTQKCAFKCSSCIVNGKEVNVFKKPITDPGKNSKKGRLSLELQDGNFVTVQEGKGNPEKDQLVTVFENGKLLKEYSLDEIRERAQIDIVKELKPKN</sequence>
<reference evidence="12" key="1">
    <citation type="journal article" date="2023" name="Mol. Biol. Evol.">
        <title>Third-Generation Sequencing Reveals the Adaptive Role of the Epigenome in Three Deep-Sea Polychaetes.</title>
        <authorList>
            <person name="Perez M."/>
            <person name="Aroh O."/>
            <person name="Sun Y."/>
            <person name="Lan Y."/>
            <person name="Juniper S.K."/>
            <person name="Young C.R."/>
            <person name="Angers B."/>
            <person name="Qian P.Y."/>
        </authorList>
    </citation>
    <scope>NUCLEOTIDE SEQUENCE</scope>
    <source>
        <strain evidence="12">R07B-5</strain>
    </source>
</reference>
<accession>A0AAD9UHS7</accession>
<comment type="caution">
    <text evidence="12">The sequence shown here is derived from an EMBL/GenBank/DDBJ whole genome shotgun (WGS) entry which is preliminary data.</text>
</comment>
<feature type="binding site" evidence="9">
    <location>
        <position position="221"/>
    </location>
    <ligand>
        <name>diphosphate</name>
        <dbReference type="ChEBI" id="CHEBI:33019"/>
    </ligand>
</feature>
<comment type="pathway">
    <text evidence="5">Cofactor biosynthesis; NAD(+) biosynthesis; nicotinamide D-ribonucleotide from 5-phospho-alpha-D-ribose 1-diphosphate and nicotinamide: step 1/1.</text>
</comment>
<evidence type="ECO:0000256" key="7">
    <source>
        <dbReference type="ARBA" id="ARBA00035036"/>
    </source>
</evidence>
<keyword evidence="4" id="KW-0808">Transferase</keyword>
<evidence type="ECO:0000256" key="6">
    <source>
        <dbReference type="ARBA" id="ARBA00035024"/>
    </source>
</evidence>
<evidence type="ECO:0000256" key="2">
    <source>
        <dbReference type="ARBA" id="ARBA00022642"/>
    </source>
</evidence>
<dbReference type="Pfam" id="PF04095">
    <property type="entry name" value="NAPRTase"/>
    <property type="match status" value="1"/>
</dbReference>
<dbReference type="Pfam" id="PF18127">
    <property type="entry name" value="NAMPT_N"/>
    <property type="match status" value="1"/>
</dbReference>
<feature type="binding site" evidence="9">
    <location>
        <position position="172"/>
    </location>
    <ligand>
        <name>diphosphate</name>
        <dbReference type="ChEBI" id="CHEBI:33019"/>
    </ligand>
</feature>
<feature type="binding site" evidence="9">
    <location>
        <position position="359"/>
    </location>
    <ligand>
        <name>beta-nicotinamide D-ribonucleotide</name>
        <dbReference type="ChEBI" id="CHEBI:14649"/>
    </ligand>
</feature>
<dbReference type="InterPro" id="IPR036068">
    <property type="entry name" value="Nicotinate_pribotase-like_C"/>
</dbReference>
<dbReference type="EC" id="2.4.2.12" evidence="6"/>
<gene>
    <name evidence="12" type="ORF">NP493_95g02009</name>
</gene>
<organism evidence="12 13">
    <name type="scientific">Ridgeia piscesae</name>
    <name type="common">Tubeworm</name>
    <dbReference type="NCBI Taxonomy" id="27915"/>
    <lineage>
        <taxon>Eukaryota</taxon>
        <taxon>Metazoa</taxon>
        <taxon>Spiralia</taxon>
        <taxon>Lophotrochozoa</taxon>
        <taxon>Annelida</taxon>
        <taxon>Polychaeta</taxon>
        <taxon>Sedentaria</taxon>
        <taxon>Canalipalpata</taxon>
        <taxon>Sabellida</taxon>
        <taxon>Siboglinidae</taxon>
        <taxon>Ridgeia</taxon>
    </lineage>
</organism>
<dbReference type="GO" id="GO:0009435">
    <property type="term" value="P:NAD+ biosynthetic process"/>
    <property type="evidence" value="ECO:0007669"/>
    <property type="project" value="InterPro"/>
</dbReference>
<dbReference type="AlphaFoldDB" id="A0AAD9UHS7"/>
<feature type="binding site" evidence="9">
    <location>
        <position position="367"/>
    </location>
    <ligand>
        <name>beta-nicotinamide D-ribonucleotide</name>
        <dbReference type="ChEBI" id="CHEBI:14649"/>
    </ligand>
</feature>
<evidence type="ECO:0000259" key="10">
    <source>
        <dbReference type="Pfam" id="PF04095"/>
    </source>
</evidence>
<feature type="binding site" evidence="9">
    <location>
        <begin position="328"/>
        <end position="329"/>
    </location>
    <ligand>
        <name>beta-nicotinamide D-ribonucleotide</name>
        <dbReference type="ChEBI" id="CHEBI:14649"/>
    </ligand>
</feature>
<dbReference type="SUPFAM" id="SSF51690">
    <property type="entry name" value="Nicotinate/Quinolinate PRTase C-terminal domain-like"/>
    <property type="match status" value="1"/>
</dbReference>
<comment type="catalytic activity">
    <reaction evidence="8">
        <text>beta-nicotinamide D-ribonucleotide + diphosphate = 5-phospho-alpha-D-ribose 1-diphosphate + nicotinamide + H(+)</text>
        <dbReference type="Rhea" id="RHEA:16149"/>
        <dbReference type="ChEBI" id="CHEBI:14649"/>
        <dbReference type="ChEBI" id="CHEBI:15378"/>
        <dbReference type="ChEBI" id="CHEBI:17154"/>
        <dbReference type="ChEBI" id="CHEBI:33019"/>
        <dbReference type="ChEBI" id="CHEBI:58017"/>
        <dbReference type="EC" id="2.4.2.12"/>
    </reaction>
    <physiologicalReaction direction="right-to-left" evidence="8">
        <dbReference type="Rhea" id="RHEA:16151"/>
    </physiologicalReaction>
</comment>
<feature type="binding site" evidence="9">
    <location>
        <position position="195"/>
    </location>
    <ligand>
        <name>beta-nicotinamide D-ribonucleotide</name>
        <dbReference type="ChEBI" id="CHEBI:14649"/>
    </ligand>
</feature>
<protein>
    <recommendedName>
        <fullName evidence="7">Nicotinamide phosphoribosyltransferase</fullName>
        <ecNumber evidence="6">2.4.2.12</ecNumber>
    </recommendedName>
</protein>
<evidence type="ECO:0000256" key="3">
    <source>
        <dbReference type="ARBA" id="ARBA00022676"/>
    </source>
</evidence>
<dbReference type="Gene3D" id="3.20.20.70">
    <property type="entry name" value="Aldolase class I"/>
    <property type="match status" value="1"/>
</dbReference>
<keyword evidence="2" id="KW-0662">Pyridine nucleotide biosynthesis</keyword>
<dbReference type="Proteomes" id="UP001209878">
    <property type="component" value="Unassembled WGS sequence"/>
</dbReference>
<keyword evidence="13" id="KW-1185">Reference proteome</keyword>
<dbReference type="PANTHER" id="PTHR43816:SF1">
    <property type="entry name" value="NICOTINAMIDE PHOSPHORIBOSYLTRANSFERASE"/>
    <property type="match status" value="1"/>
</dbReference>
<evidence type="ECO:0000256" key="5">
    <source>
        <dbReference type="ARBA" id="ARBA00035007"/>
    </source>
</evidence>
<evidence type="ECO:0000313" key="12">
    <source>
        <dbReference type="EMBL" id="KAK2189851.1"/>
    </source>
</evidence>
<dbReference type="InterPro" id="IPR016471">
    <property type="entry name" value="Nicotinamide_PRibTrfase"/>
</dbReference>
<dbReference type="InterPro" id="IPR041529">
    <property type="entry name" value="DUF5598"/>
</dbReference>
<proteinExistence type="inferred from homology"/>
<dbReference type="CDD" id="cd01569">
    <property type="entry name" value="PBEF_like"/>
    <property type="match status" value="1"/>
</dbReference>
<comment type="similarity">
    <text evidence="1">Belongs to the NAPRTase family.</text>
</comment>
<dbReference type="EMBL" id="JAODUO010000095">
    <property type="protein sequence ID" value="KAK2189851.1"/>
    <property type="molecule type" value="Genomic_DNA"/>
</dbReference>
<evidence type="ECO:0000256" key="4">
    <source>
        <dbReference type="ARBA" id="ARBA00022679"/>
    </source>
</evidence>
<feature type="binding site" evidence="9">
    <location>
        <begin position="286"/>
        <end position="288"/>
    </location>
    <ligand>
        <name>beta-nicotinamide D-ribonucleotide</name>
        <dbReference type="ChEBI" id="CHEBI:14649"/>
    </ligand>
</feature>
<dbReference type="InterPro" id="IPR041525">
    <property type="entry name" value="N/Namide_PRibTrfase"/>
</dbReference>
<evidence type="ECO:0000256" key="9">
    <source>
        <dbReference type="PIRSR" id="PIRSR005943-1"/>
    </source>
</evidence>
<evidence type="ECO:0000313" key="13">
    <source>
        <dbReference type="Proteomes" id="UP001209878"/>
    </source>
</evidence>
<evidence type="ECO:0000256" key="8">
    <source>
        <dbReference type="ARBA" id="ARBA00047835"/>
    </source>
</evidence>
<feature type="domain" description="Nicotinamide phosphoribosyltransferase N-terminal" evidence="11">
    <location>
        <begin position="5"/>
        <end position="92"/>
    </location>
</feature>
<evidence type="ECO:0000259" key="11">
    <source>
        <dbReference type="Pfam" id="PF18127"/>
    </source>
</evidence>
<name>A0AAD9UHS7_RIDPI</name>
<feature type="binding site" evidence="9">
    <location>
        <position position="286"/>
    </location>
    <ligand>
        <name>diphosphate</name>
        <dbReference type="ChEBI" id="CHEBI:33019"/>
    </ligand>
</feature>